<evidence type="ECO:0008006" key="3">
    <source>
        <dbReference type="Google" id="ProtNLM"/>
    </source>
</evidence>
<reference evidence="2" key="1">
    <citation type="journal article" date="2019" name="Int. J. Syst. Evol. Microbiol.">
        <title>The Global Catalogue of Microorganisms (GCM) 10K type strain sequencing project: providing services to taxonomists for standard genome sequencing and annotation.</title>
        <authorList>
            <consortium name="The Broad Institute Genomics Platform"/>
            <consortium name="The Broad Institute Genome Sequencing Center for Infectious Disease"/>
            <person name="Wu L."/>
            <person name="Ma J."/>
        </authorList>
    </citation>
    <scope>NUCLEOTIDE SEQUENCE [LARGE SCALE GENOMIC DNA]</scope>
    <source>
        <strain evidence="2">JCM 18424</strain>
    </source>
</reference>
<organism evidence="1 2">
    <name type="scientific">Wohlfahrtiimonas larvae</name>
    <dbReference type="NCBI Taxonomy" id="1157986"/>
    <lineage>
        <taxon>Bacteria</taxon>
        <taxon>Pseudomonadati</taxon>
        <taxon>Pseudomonadota</taxon>
        <taxon>Gammaproteobacteria</taxon>
        <taxon>Cardiobacteriales</taxon>
        <taxon>Ignatzschineriaceae</taxon>
        <taxon>Wohlfahrtiimonas</taxon>
    </lineage>
</organism>
<dbReference type="PANTHER" id="PTHR41532:SF1">
    <property type="entry name" value="FIXS PROTEIN"/>
    <property type="match status" value="1"/>
</dbReference>
<dbReference type="InterPro" id="IPR004714">
    <property type="entry name" value="Cyt_oxidase_maturation_cbb3"/>
</dbReference>
<accession>A0ABP9MHM9</accession>
<sequence length="68" mass="8070">MKILYFLLPLSFLLLVFVAIAFVWAVRSKQFDDMEGPAHRILFDGEDDDFYRLGKDKEKTLEEKDEKK</sequence>
<protein>
    <recommendedName>
        <fullName evidence="3">Cbb3-type cytochrome oxidase assembly protein CcoS</fullName>
    </recommendedName>
</protein>
<gene>
    <name evidence="1" type="ORF">GCM10023338_03250</name>
</gene>
<keyword evidence="2" id="KW-1185">Reference proteome</keyword>
<name>A0ABP9MHM9_9GAMM</name>
<dbReference type="PANTHER" id="PTHR41532">
    <property type="entry name" value="FIXS PROTEIN"/>
    <property type="match status" value="1"/>
</dbReference>
<evidence type="ECO:0000313" key="2">
    <source>
        <dbReference type="Proteomes" id="UP001500631"/>
    </source>
</evidence>
<evidence type="ECO:0000313" key="1">
    <source>
        <dbReference type="EMBL" id="GAA5094682.1"/>
    </source>
</evidence>
<dbReference type="Pfam" id="PF03597">
    <property type="entry name" value="FixS"/>
    <property type="match status" value="1"/>
</dbReference>
<proteinExistence type="predicted"/>
<dbReference type="EMBL" id="BAABKE010000001">
    <property type="protein sequence ID" value="GAA5094682.1"/>
    <property type="molecule type" value="Genomic_DNA"/>
</dbReference>
<dbReference type="RefSeq" id="WP_077926238.1">
    <property type="nucleotide sequence ID" value="NZ_BAABKE010000001.1"/>
</dbReference>
<dbReference type="NCBIfam" id="TIGR00847">
    <property type="entry name" value="ccoS"/>
    <property type="match status" value="1"/>
</dbReference>
<comment type="caution">
    <text evidence="1">The sequence shown here is derived from an EMBL/GenBank/DDBJ whole genome shotgun (WGS) entry which is preliminary data.</text>
</comment>
<dbReference type="Proteomes" id="UP001500631">
    <property type="component" value="Unassembled WGS sequence"/>
</dbReference>